<keyword evidence="3 6" id="KW-0521">NADP</keyword>
<feature type="active site" description="Proton acceptor" evidence="6">
    <location>
        <position position="63"/>
    </location>
</feature>
<evidence type="ECO:0000313" key="7">
    <source>
        <dbReference type="EMBL" id="HJB90956.1"/>
    </source>
</evidence>
<comment type="similarity">
    <text evidence="6">Belongs to the NAD kinase family.</text>
</comment>
<accession>A0A9D2MRB6</accession>
<keyword evidence="1 6" id="KW-0808">Transferase</keyword>
<proteinExistence type="inferred from homology"/>
<name>A0A9D2MRB6_9FIRM</name>
<dbReference type="InterPro" id="IPR002504">
    <property type="entry name" value="NADK"/>
</dbReference>
<feature type="binding site" evidence="6">
    <location>
        <begin position="178"/>
        <end position="183"/>
    </location>
    <ligand>
        <name>NAD(+)</name>
        <dbReference type="ChEBI" id="CHEBI:57540"/>
    </ligand>
</feature>
<dbReference type="InterPro" id="IPR016064">
    <property type="entry name" value="NAD/diacylglycerol_kinase_sf"/>
</dbReference>
<evidence type="ECO:0000256" key="1">
    <source>
        <dbReference type="ARBA" id="ARBA00022679"/>
    </source>
</evidence>
<dbReference type="GO" id="GO:0005524">
    <property type="term" value="F:ATP binding"/>
    <property type="evidence" value="ECO:0007669"/>
    <property type="project" value="UniProtKB-KW"/>
</dbReference>
<evidence type="ECO:0000256" key="4">
    <source>
        <dbReference type="ARBA" id="ARBA00023027"/>
    </source>
</evidence>
<dbReference type="GO" id="GO:0051287">
    <property type="term" value="F:NAD binding"/>
    <property type="evidence" value="ECO:0007669"/>
    <property type="project" value="UniProtKB-ARBA"/>
</dbReference>
<dbReference type="GO" id="GO:0019674">
    <property type="term" value="P:NAD+ metabolic process"/>
    <property type="evidence" value="ECO:0007669"/>
    <property type="project" value="InterPro"/>
</dbReference>
<keyword evidence="6" id="KW-0067">ATP-binding</keyword>
<evidence type="ECO:0000256" key="6">
    <source>
        <dbReference type="HAMAP-Rule" id="MF_00361"/>
    </source>
</evidence>
<sequence length="281" mass="30911">MKHFIIITNRGKDPELEVTGQVEGFLTRHGCSCSVYSEERSSGEWVDLPEERKADGILVLGGDGTLLKAAAGASRAGIPVLGINLGTMGYLAEVERANLDQALEKLVQGTYAVEERMMLSGQVIRQGEVLEDTCALNDITITRNGHLQMLYFQIFVNEKLLKEYHADGIILATPTGSTGYNMSAGGPIVEPGARLILLTPICPHTLQTRSVILRAEDGISIRIRERDGRERQHMEVCFDGSRNLSLCPGDEVRISRSPRVTPIIKLSEASFLEVLHRKLSE</sequence>
<comment type="catalytic activity">
    <reaction evidence="5 6">
        <text>NAD(+) + ATP = ADP + NADP(+) + H(+)</text>
        <dbReference type="Rhea" id="RHEA:18629"/>
        <dbReference type="ChEBI" id="CHEBI:15378"/>
        <dbReference type="ChEBI" id="CHEBI:30616"/>
        <dbReference type="ChEBI" id="CHEBI:57540"/>
        <dbReference type="ChEBI" id="CHEBI:58349"/>
        <dbReference type="ChEBI" id="CHEBI:456216"/>
        <dbReference type="EC" id="2.7.1.23"/>
    </reaction>
</comment>
<dbReference type="Gene3D" id="2.60.200.30">
    <property type="entry name" value="Probable inorganic polyphosphate/atp-NAD kinase, domain 2"/>
    <property type="match status" value="1"/>
</dbReference>
<dbReference type="GO" id="GO:0046872">
    <property type="term" value="F:metal ion binding"/>
    <property type="evidence" value="ECO:0007669"/>
    <property type="project" value="UniProtKB-UniRule"/>
</dbReference>
<organism evidence="7 8">
    <name type="scientific">Candidatus Eisenbergiella merdigallinarum</name>
    <dbReference type="NCBI Taxonomy" id="2838552"/>
    <lineage>
        <taxon>Bacteria</taxon>
        <taxon>Bacillati</taxon>
        <taxon>Bacillota</taxon>
        <taxon>Clostridia</taxon>
        <taxon>Lachnospirales</taxon>
        <taxon>Lachnospiraceae</taxon>
        <taxon>Eisenbergiella</taxon>
    </lineage>
</organism>
<reference evidence="7" key="2">
    <citation type="submission" date="2021-04" db="EMBL/GenBank/DDBJ databases">
        <authorList>
            <person name="Gilroy R."/>
        </authorList>
    </citation>
    <scope>NUCLEOTIDE SEQUENCE</scope>
    <source>
        <strain evidence="7">USAMLcec3-2134</strain>
    </source>
</reference>
<comment type="cofactor">
    <cofactor evidence="6">
        <name>a divalent metal cation</name>
        <dbReference type="ChEBI" id="CHEBI:60240"/>
    </cofactor>
</comment>
<dbReference type="PANTHER" id="PTHR20275">
    <property type="entry name" value="NAD KINASE"/>
    <property type="match status" value="1"/>
</dbReference>
<comment type="function">
    <text evidence="6">Involved in the regulation of the intracellular balance of NAD and NADP, and is a key enzyme in the biosynthesis of NADP. Catalyzes specifically the phosphorylation on 2'-hydroxyl of the adenosine moiety of NAD to yield NADP.</text>
</comment>
<dbReference type="CDD" id="cd03128">
    <property type="entry name" value="GAT_1"/>
    <property type="match status" value="1"/>
</dbReference>
<feature type="binding site" evidence="6">
    <location>
        <begin position="137"/>
        <end position="138"/>
    </location>
    <ligand>
        <name>NAD(+)</name>
        <dbReference type="ChEBI" id="CHEBI:57540"/>
    </ligand>
</feature>
<dbReference type="GO" id="GO:0006741">
    <property type="term" value="P:NADP+ biosynthetic process"/>
    <property type="evidence" value="ECO:0007669"/>
    <property type="project" value="UniProtKB-UniRule"/>
</dbReference>
<dbReference type="GO" id="GO:0003951">
    <property type="term" value="F:NAD+ kinase activity"/>
    <property type="evidence" value="ECO:0007669"/>
    <property type="project" value="UniProtKB-UniRule"/>
</dbReference>
<evidence type="ECO:0000313" key="8">
    <source>
        <dbReference type="Proteomes" id="UP000886883"/>
    </source>
</evidence>
<evidence type="ECO:0000256" key="5">
    <source>
        <dbReference type="ARBA" id="ARBA00047925"/>
    </source>
</evidence>
<comment type="subcellular location">
    <subcellularLocation>
        <location evidence="6">Cytoplasm</location>
    </subcellularLocation>
</comment>
<dbReference type="Gene3D" id="3.40.50.10330">
    <property type="entry name" value="Probable inorganic polyphosphate/atp-NAD kinase, domain 1"/>
    <property type="match status" value="1"/>
</dbReference>
<keyword evidence="2 6" id="KW-0418">Kinase</keyword>
<dbReference type="EC" id="2.7.1.23" evidence="6"/>
<keyword evidence="6" id="KW-0963">Cytoplasm</keyword>
<gene>
    <name evidence="6" type="primary">nadK</name>
    <name evidence="7" type="ORF">H9763_05740</name>
</gene>
<evidence type="ECO:0000256" key="2">
    <source>
        <dbReference type="ARBA" id="ARBA00022777"/>
    </source>
</evidence>
<evidence type="ECO:0000256" key="3">
    <source>
        <dbReference type="ARBA" id="ARBA00022857"/>
    </source>
</evidence>
<dbReference type="EMBL" id="DWXE01000020">
    <property type="protein sequence ID" value="HJB90956.1"/>
    <property type="molecule type" value="Genomic_DNA"/>
</dbReference>
<comment type="caution">
    <text evidence="6">Lacks conserved residue(s) required for the propagation of feature annotation.</text>
</comment>
<dbReference type="HAMAP" id="MF_00361">
    <property type="entry name" value="NAD_kinase"/>
    <property type="match status" value="1"/>
</dbReference>
<dbReference type="Pfam" id="PF01513">
    <property type="entry name" value="NAD_kinase"/>
    <property type="match status" value="1"/>
</dbReference>
<dbReference type="AlphaFoldDB" id="A0A9D2MRB6"/>
<dbReference type="Pfam" id="PF20143">
    <property type="entry name" value="NAD_kinase_C"/>
    <property type="match status" value="1"/>
</dbReference>
<feature type="binding site" evidence="6">
    <location>
        <position position="167"/>
    </location>
    <ligand>
        <name>NAD(+)</name>
        <dbReference type="ChEBI" id="CHEBI:57540"/>
    </ligand>
</feature>
<comment type="caution">
    <text evidence="7">The sequence shown here is derived from an EMBL/GenBank/DDBJ whole genome shotgun (WGS) entry which is preliminary data.</text>
</comment>
<dbReference type="PANTHER" id="PTHR20275:SF0">
    <property type="entry name" value="NAD KINASE"/>
    <property type="match status" value="1"/>
</dbReference>
<keyword evidence="4 6" id="KW-0520">NAD</keyword>
<feature type="binding site" evidence="6">
    <location>
        <begin position="63"/>
        <end position="64"/>
    </location>
    <ligand>
        <name>NAD(+)</name>
        <dbReference type="ChEBI" id="CHEBI:57540"/>
    </ligand>
</feature>
<reference evidence="7" key="1">
    <citation type="journal article" date="2021" name="PeerJ">
        <title>Extensive microbial diversity within the chicken gut microbiome revealed by metagenomics and culture.</title>
        <authorList>
            <person name="Gilroy R."/>
            <person name="Ravi A."/>
            <person name="Getino M."/>
            <person name="Pursley I."/>
            <person name="Horton D.L."/>
            <person name="Alikhan N.F."/>
            <person name="Baker D."/>
            <person name="Gharbi K."/>
            <person name="Hall N."/>
            <person name="Watson M."/>
            <person name="Adriaenssens E.M."/>
            <person name="Foster-Nyarko E."/>
            <person name="Jarju S."/>
            <person name="Secka A."/>
            <person name="Antonio M."/>
            <person name="Oren A."/>
            <person name="Chaudhuri R.R."/>
            <person name="La Ragione R."/>
            <person name="Hildebrand F."/>
            <person name="Pallen M.J."/>
        </authorList>
    </citation>
    <scope>NUCLEOTIDE SEQUENCE</scope>
    <source>
        <strain evidence="7">USAMLcec3-2134</strain>
    </source>
</reference>
<feature type="binding site" evidence="6">
    <location>
        <position position="68"/>
    </location>
    <ligand>
        <name>NAD(+)</name>
        <dbReference type="ChEBI" id="CHEBI:57540"/>
    </ligand>
</feature>
<dbReference type="GO" id="GO:0005737">
    <property type="term" value="C:cytoplasm"/>
    <property type="evidence" value="ECO:0007669"/>
    <property type="project" value="UniProtKB-SubCell"/>
</dbReference>
<dbReference type="Proteomes" id="UP000886883">
    <property type="component" value="Unassembled WGS sequence"/>
</dbReference>
<keyword evidence="6" id="KW-0547">Nucleotide-binding</keyword>
<dbReference type="InterPro" id="IPR017438">
    <property type="entry name" value="ATP-NAD_kinase_N"/>
</dbReference>
<dbReference type="InterPro" id="IPR017437">
    <property type="entry name" value="ATP-NAD_kinase_PpnK-typ_C"/>
</dbReference>
<feature type="binding site" evidence="6">
    <location>
        <position position="165"/>
    </location>
    <ligand>
        <name>NAD(+)</name>
        <dbReference type="ChEBI" id="CHEBI:57540"/>
    </ligand>
</feature>
<dbReference type="SUPFAM" id="SSF111331">
    <property type="entry name" value="NAD kinase/diacylglycerol kinase-like"/>
    <property type="match status" value="1"/>
</dbReference>
<protein>
    <recommendedName>
        <fullName evidence="6">NAD kinase</fullName>
        <ecNumber evidence="6">2.7.1.23</ecNumber>
    </recommendedName>
    <alternativeName>
        <fullName evidence="6">ATP-dependent NAD kinase</fullName>
    </alternativeName>
</protein>